<evidence type="ECO:0000313" key="8">
    <source>
        <dbReference type="Proteomes" id="UP000215545"/>
    </source>
</evidence>
<dbReference type="RefSeq" id="WP_045852165.1">
    <property type="nucleotide sequence ID" value="NZ_FTLX01000004.1"/>
</dbReference>
<evidence type="ECO:0000313" key="7">
    <source>
        <dbReference type="Proteomes" id="UP000186385"/>
    </source>
</evidence>
<sequence>MNKTWMTLGVSAALLAGCGSDETAEAPAETTEQKATEETGSFPLTVTGADDEKVEIEAAPERIVTLAPSNTEIAFELGLGEEVVGVSDNDTYPEEVNEKERVGGMEFNVEKIISLEPDLVLAHDSAGGAAETGVQQLRDAGIDVLVINNADSIDQMYQSFELIGEATGTTAEAAAEVEEMKAGFAELEEKAASIPADAEKSVFFEVDPTLYTAGNGTFLNEIFDLIHVENTMADQEGWPQVTEEAVIEKNPDVILLNYGSYVENAVDGVLTREGWANVNAVKNKEVMEVNADITSRTGPRLVEGAESIAEAVYPDVFAE</sequence>
<dbReference type="PANTHER" id="PTHR30535">
    <property type="entry name" value="VITAMIN B12-BINDING PROTEIN"/>
    <property type="match status" value="1"/>
</dbReference>
<gene>
    <name evidence="5" type="ORF">B1B05_10495</name>
    <name evidence="6" type="ORF">SAMN05443094_104266</name>
</gene>
<dbReference type="CDD" id="cd01143">
    <property type="entry name" value="YvrC"/>
    <property type="match status" value="1"/>
</dbReference>
<dbReference type="GO" id="GO:0071281">
    <property type="term" value="P:cellular response to iron ion"/>
    <property type="evidence" value="ECO:0007669"/>
    <property type="project" value="TreeGrafter"/>
</dbReference>
<dbReference type="InterPro" id="IPR054828">
    <property type="entry name" value="Vit_B12_bind_prot"/>
</dbReference>
<dbReference type="EMBL" id="MWSK01000004">
    <property type="protein sequence ID" value="OXS78021.1"/>
    <property type="molecule type" value="Genomic_DNA"/>
</dbReference>
<evidence type="ECO:0000259" key="4">
    <source>
        <dbReference type="PROSITE" id="PS50983"/>
    </source>
</evidence>
<proteinExistence type="inferred from homology"/>
<dbReference type="Proteomes" id="UP000186385">
    <property type="component" value="Unassembled WGS sequence"/>
</dbReference>
<dbReference type="SUPFAM" id="SSF53807">
    <property type="entry name" value="Helical backbone' metal receptor"/>
    <property type="match status" value="1"/>
</dbReference>
<organism evidence="6 7">
    <name type="scientific">Domibacillus enclensis</name>
    <dbReference type="NCBI Taxonomy" id="1017273"/>
    <lineage>
        <taxon>Bacteria</taxon>
        <taxon>Bacillati</taxon>
        <taxon>Bacillota</taxon>
        <taxon>Bacilli</taxon>
        <taxon>Bacillales</taxon>
        <taxon>Bacillaceae</taxon>
        <taxon>Domibacillus</taxon>
    </lineage>
</organism>
<dbReference type="PROSITE" id="PS51257">
    <property type="entry name" value="PROKAR_LIPOPROTEIN"/>
    <property type="match status" value="1"/>
</dbReference>
<dbReference type="Gene3D" id="3.40.50.1980">
    <property type="entry name" value="Nitrogenase molybdenum iron protein domain"/>
    <property type="match status" value="2"/>
</dbReference>
<protein>
    <submittedName>
        <fullName evidence="5">ABC transporter substrate-binding protein</fullName>
    </submittedName>
    <submittedName>
        <fullName evidence="6">Iron complex transport system substrate-binding protein</fullName>
    </submittedName>
</protein>
<evidence type="ECO:0000313" key="5">
    <source>
        <dbReference type="EMBL" id="OXS78021.1"/>
    </source>
</evidence>
<dbReference type="PANTHER" id="PTHR30535:SF34">
    <property type="entry name" value="MOLYBDATE-BINDING PROTEIN MOLA"/>
    <property type="match status" value="1"/>
</dbReference>
<dbReference type="NCBIfam" id="NF038402">
    <property type="entry name" value="TroA_like"/>
    <property type="match status" value="1"/>
</dbReference>
<evidence type="ECO:0000313" key="6">
    <source>
        <dbReference type="EMBL" id="SIQ93078.1"/>
    </source>
</evidence>
<dbReference type="OrthoDB" id="9816357at2"/>
<dbReference type="InterPro" id="IPR002491">
    <property type="entry name" value="ABC_transptr_periplasmic_BD"/>
</dbReference>
<dbReference type="AlphaFoldDB" id="A0A1N6WSR4"/>
<dbReference type="Proteomes" id="UP000215545">
    <property type="component" value="Unassembled WGS sequence"/>
</dbReference>
<name>A0A1N6WSR4_9BACI</name>
<dbReference type="EMBL" id="FTLX01000004">
    <property type="protein sequence ID" value="SIQ93078.1"/>
    <property type="molecule type" value="Genomic_DNA"/>
</dbReference>
<dbReference type="STRING" id="1017273.SAMN05443094_104266"/>
<reference evidence="8" key="2">
    <citation type="submission" date="2017-03" db="EMBL/GenBank/DDBJ databases">
        <title>Bacillus sp. V-88(T) DSM27956, whole genome shotgun sequencing project.</title>
        <authorList>
            <person name="Dastager S.G."/>
            <person name="Neurgaonkar P.S."/>
            <person name="Dharne M.S."/>
        </authorList>
    </citation>
    <scope>NUCLEOTIDE SEQUENCE [LARGE SCALE GENOMIC DNA]</scope>
    <source>
        <strain evidence="8">DSM 25145</strain>
    </source>
</reference>
<dbReference type="InterPro" id="IPR050902">
    <property type="entry name" value="ABC_Transporter_SBP"/>
</dbReference>
<evidence type="ECO:0000256" key="3">
    <source>
        <dbReference type="SAM" id="MobiDB-lite"/>
    </source>
</evidence>
<reference evidence="6 7" key="1">
    <citation type="submission" date="2017-01" db="EMBL/GenBank/DDBJ databases">
        <authorList>
            <person name="Mah S.A."/>
            <person name="Swanson W.J."/>
            <person name="Moy G.W."/>
            <person name="Vacquier V.D."/>
        </authorList>
    </citation>
    <scope>NUCLEOTIDE SEQUENCE [LARGE SCALE GENOMIC DNA]</scope>
    <source>
        <strain evidence="6 7">NIO-1016</strain>
    </source>
</reference>
<comment type="similarity">
    <text evidence="1">Belongs to the bacterial solute-binding protein 8 family.</text>
</comment>
<keyword evidence="2" id="KW-0732">Signal</keyword>
<feature type="region of interest" description="Disordered" evidence="3">
    <location>
        <begin position="22"/>
        <end position="45"/>
    </location>
</feature>
<evidence type="ECO:0000256" key="1">
    <source>
        <dbReference type="ARBA" id="ARBA00008814"/>
    </source>
</evidence>
<keyword evidence="8" id="KW-1185">Reference proteome</keyword>
<evidence type="ECO:0000256" key="2">
    <source>
        <dbReference type="ARBA" id="ARBA00022729"/>
    </source>
</evidence>
<accession>A0A1N6WSR4</accession>
<reference evidence="5" key="3">
    <citation type="submission" date="2017-03" db="EMBL/GenBank/DDBJ databases">
        <authorList>
            <person name="Dastager S.G."/>
            <person name="Neurgaonkar P.S."/>
            <person name="Dharne M.S."/>
        </authorList>
    </citation>
    <scope>NUCLEOTIDE SEQUENCE</scope>
    <source>
        <strain evidence="5">DSM 25145</strain>
    </source>
</reference>
<feature type="domain" description="Fe/B12 periplasmic-binding" evidence="4">
    <location>
        <begin position="62"/>
        <end position="316"/>
    </location>
</feature>
<dbReference type="PROSITE" id="PS50983">
    <property type="entry name" value="FE_B12_PBP"/>
    <property type="match status" value="1"/>
</dbReference>
<dbReference type="Pfam" id="PF01497">
    <property type="entry name" value="Peripla_BP_2"/>
    <property type="match status" value="1"/>
</dbReference>